<dbReference type="Pfam" id="PF03466">
    <property type="entry name" value="LysR_substrate"/>
    <property type="match status" value="1"/>
</dbReference>
<dbReference type="Pfam" id="PF00126">
    <property type="entry name" value="HTH_1"/>
    <property type="match status" value="1"/>
</dbReference>
<feature type="domain" description="HTH lysR-type" evidence="5">
    <location>
        <begin position="4"/>
        <end position="61"/>
    </location>
</feature>
<dbReference type="InterPro" id="IPR036388">
    <property type="entry name" value="WH-like_DNA-bd_sf"/>
</dbReference>
<keyword evidence="4" id="KW-0804">Transcription</keyword>
<keyword evidence="2" id="KW-0805">Transcription regulation</keyword>
<name>A0ABT2E791_9ENTR</name>
<dbReference type="EMBL" id="JALIGE010000076">
    <property type="protein sequence ID" value="MCS2163756.1"/>
    <property type="molecule type" value="Genomic_DNA"/>
</dbReference>
<dbReference type="PANTHER" id="PTHR30537:SF31">
    <property type="entry name" value="TRANSCRIPTIONAL REGULATOR, LYSR FAMILY"/>
    <property type="match status" value="1"/>
</dbReference>
<evidence type="ECO:0000256" key="4">
    <source>
        <dbReference type="ARBA" id="ARBA00023163"/>
    </source>
</evidence>
<dbReference type="Proteomes" id="UP001205357">
    <property type="component" value="Unassembled WGS sequence"/>
</dbReference>
<evidence type="ECO:0000256" key="3">
    <source>
        <dbReference type="ARBA" id="ARBA00023125"/>
    </source>
</evidence>
<dbReference type="InterPro" id="IPR036390">
    <property type="entry name" value="WH_DNA-bd_sf"/>
</dbReference>
<dbReference type="Gene3D" id="3.40.190.290">
    <property type="match status" value="1"/>
</dbReference>
<dbReference type="NCBIfam" id="NF011573">
    <property type="entry name" value="PRK14997.1"/>
    <property type="match status" value="1"/>
</dbReference>
<sequence length="303" mass="34217">MKMQDLNDLWYFVQVVDNGGFSPASRVIGIPKSRLSRRIALLEERLETRLIQRSTRSFTVTEAGQIFYRHCKAMMIEAEAAQEAIDSLRAEPRGVIRLACPITLLHVHIGEMLAQFMARYPHVTVQLEETNRQVDVLNENVDIAIRVRPLPLEDSDLVMRKLADRSMCLVASPTLVAQYGAPASPADLQPWPSLALSKPQQVYRWCLYGPDNQDVTLHHTPRFITTDMIALRSAALAGVGIVQLPRLMLKEQIAAGMLVPLLPEWRTRREIIHAVFPSRRGQLPAVRALIDFLAECYAGFDEE</sequence>
<organism evidence="6 7">
    <name type="scientific">Scandinavium hiltneri</name>
    <dbReference type="NCBI Taxonomy" id="2926519"/>
    <lineage>
        <taxon>Bacteria</taxon>
        <taxon>Pseudomonadati</taxon>
        <taxon>Pseudomonadota</taxon>
        <taxon>Gammaproteobacteria</taxon>
        <taxon>Enterobacterales</taxon>
        <taxon>Enterobacteriaceae</taxon>
        <taxon>Scandinavium</taxon>
    </lineage>
</organism>
<evidence type="ECO:0000256" key="1">
    <source>
        <dbReference type="ARBA" id="ARBA00009437"/>
    </source>
</evidence>
<dbReference type="SUPFAM" id="SSF46785">
    <property type="entry name" value="Winged helix' DNA-binding domain"/>
    <property type="match status" value="1"/>
</dbReference>
<dbReference type="RefSeq" id="WP_258990293.1">
    <property type="nucleotide sequence ID" value="NZ_JALIGE010000076.1"/>
</dbReference>
<comment type="caution">
    <text evidence="6">The sequence shown here is derived from an EMBL/GenBank/DDBJ whole genome shotgun (WGS) entry which is preliminary data.</text>
</comment>
<dbReference type="PROSITE" id="PS50931">
    <property type="entry name" value="HTH_LYSR"/>
    <property type="match status" value="1"/>
</dbReference>
<gene>
    <name evidence="6" type="ORF">MUU47_22030</name>
</gene>
<dbReference type="Gene3D" id="1.10.10.10">
    <property type="entry name" value="Winged helix-like DNA-binding domain superfamily/Winged helix DNA-binding domain"/>
    <property type="match status" value="1"/>
</dbReference>
<evidence type="ECO:0000256" key="2">
    <source>
        <dbReference type="ARBA" id="ARBA00023015"/>
    </source>
</evidence>
<accession>A0ABT2E791</accession>
<protein>
    <submittedName>
        <fullName evidence="6">LysR family transcriptional regulator</fullName>
    </submittedName>
</protein>
<reference evidence="6 7" key="1">
    <citation type="submission" date="2022-04" db="EMBL/GenBank/DDBJ databases">
        <title>Proposal of a three novel species of Scandinavium, Scandinavium hiltneri, Scandinavium manionii, Scandinavium tedordense.</title>
        <authorList>
            <person name="Maddock D.W."/>
            <person name="Brady C.L."/>
            <person name="Denman S."/>
            <person name="Arnold D."/>
        </authorList>
    </citation>
    <scope>NUCLEOTIDE SEQUENCE [LARGE SCALE GENOMIC DNA]</scope>
    <source>
        <strain evidence="6 7">H11S7</strain>
    </source>
</reference>
<dbReference type="InterPro" id="IPR005119">
    <property type="entry name" value="LysR_subst-bd"/>
</dbReference>
<evidence type="ECO:0000313" key="6">
    <source>
        <dbReference type="EMBL" id="MCS2163756.1"/>
    </source>
</evidence>
<dbReference type="InterPro" id="IPR058163">
    <property type="entry name" value="LysR-type_TF_proteobact-type"/>
</dbReference>
<keyword evidence="3" id="KW-0238">DNA-binding</keyword>
<dbReference type="PANTHER" id="PTHR30537">
    <property type="entry name" value="HTH-TYPE TRANSCRIPTIONAL REGULATOR"/>
    <property type="match status" value="1"/>
</dbReference>
<evidence type="ECO:0000313" key="7">
    <source>
        <dbReference type="Proteomes" id="UP001205357"/>
    </source>
</evidence>
<keyword evidence="7" id="KW-1185">Reference proteome</keyword>
<comment type="similarity">
    <text evidence="1">Belongs to the LysR transcriptional regulatory family.</text>
</comment>
<proteinExistence type="inferred from homology"/>
<dbReference type="CDD" id="cd08473">
    <property type="entry name" value="PBP2_CrgA_like_4"/>
    <property type="match status" value="1"/>
</dbReference>
<evidence type="ECO:0000259" key="5">
    <source>
        <dbReference type="PROSITE" id="PS50931"/>
    </source>
</evidence>
<dbReference type="InterPro" id="IPR000847">
    <property type="entry name" value="LysR_HTH_N"/>
</dbReference>
<dbReference type="SUPFAM" id="SSF53850">
    <property type="entry name" value="Periplasmic binding protein-like II"/>
    <property type="match status" value="1"/>
</dbReference>